<dbReference type="Pfam" id="PF24553">
    <property type="entry name" value="Rv0428c_C"/>
    <property type="match status" value="1"/>
</dbReference>
<keyword evidence="4" id="KW-1185">Reference proteome</keyword>
<feature type="region of interest" description="Disordered" evidence="1">
    <location>
        <begin position="201"/>
        <end position="260"/>
    </location>
</feature>
<name>A0ABQ6INQ5_9MICO</name>
<organism evidence="3 4">
    <name type="scientific">Mobilicoccus caccae</name>
    <dbReference type="NCBI Taxonomy" id="1859295"/>
    <lineage>
        <taxon>Bacteria</taxon>
        <taxon>Bacillati</taxon>
        <taxon>Actinomycetota</taxon>
        <taxon>Actinomycetes</taxon>
        <taxon>Micrococcales</taxon>
        <taxon>Dermatophilaceae</taxon>
        <taxon>Mobilicoccus</taxon>
    </lineage>
</organism>
<protein>
    <recommendedName>
        <fullName evidence="2">Histone acetyltransferase Rv0428c-like C-terminal domain-containing protein</fullName>
    </recommendedName>
</protein>
<feature type="domain" description="Histone acetyltransferase Rv0428c-like C-terminal" evidence="2">
    <location>
        <begin position="82"/>
        <end position="200"/>
    </location>
</feature>
<dbReference type="InterPro" id="IPR056935">
    <property type="entry name" value="Rv0428c-like_C"/>
</dbReference>
<comment type="caution">
    <text evidence="3">The sequence shown here is derived from an EMBL/GenBank/DDBJ whole genome shotgun (WGS) entry which is preliminary data.</text>
</comment>
<reference evidence="4" key="1">
    <citation type="journal article" date="2019" name="Int. J. Syst. Evol. Microbiol.">
        <title>The Global Catalogue of Microorganisms (GCM) 10K type strain sequencing project: providing services to taxonomists for standard genome sequencing and annotation.</title>
        <authorList>
            <consortium name="The Broad Institute Genomics Platform"/>
            <consortium name="The Broad Institute Genome Sequencing Center for Infectious Disease"/>
            <person name="Wu L."/>
            <person name="Ma J."/>
        </authorList>
    </citation>
    <scope>NUCLEOTIDE SEQUENCE [LARGE SCALE GENOMIC DNA]</scope>
    <source>
        <strain evidence="4">NBRC 113072</strain>
    </source>
</reference>
<dbReference type="Proteomes" id="UP001157126">
    <property type="component" value="Unassembled WGS sequence"/>
</dbReference>
<evidence type="ECO:0000313" key="4">
    <source>
        <dbReference type="Proteomes" id="UP001157126"/>
    </source>
</evidence>
<sequence>MDAVRGVSPALRRVSVRRRLPGGEVGDVVGHLLEETKDSWSILPEDRPAIVVPRADVVAWREVPPRAVRPSSSAGDVSRLLATHWPGTETARLGGWLLRAGGGFTKRANSALTDGDPGCARGEALELVRAWYAERGMLPHLSVLGGPTERAEDPGWVAFDETLVLACDLRRLSSGPGLPEHVRLEVDAAPQEDWLDVWRSGIGRGRSSTPSSPPRPPATSCSVRAHRVSRARGSGPVGDGPTSPASRSGRRRGAPDSPAG</sequence>
<gene>
    <name evidence="3" type="ORF">GCM10025883_16080</name>
</gene>
<feature type="compositionally biased region" description="Low complexity" evidence="1">
    <location>
        <begin position="201"/>
        <end position="210"/>
    </location>
</feature>
<evidence type="ECO:0000256" key="1">
    <source>
        <dbReference type="SAM" id="MobiDB-lite"/>
    </source>
</evidence>
<evidence type="ECO:0000313" key="3">
    <source>
        <dbReference type="EMBL" id="GMA39563.1"/>
    </source>
</evidence>
<proteinExistence type="predicted"/>
<evidence type="ECO:0000259" key="2">
    <source>
        <dbReference type="Pfam" id="PF24553"/>
    </source>
</evidence>
<dbReference type="EMBL" id="BSUO01000001">
    <property type="protein sequence ID" value="GMA39563.1"/>
    <property type="molecule type" value="Genomic_DNA"/>
</dbReference>
<accession>A0ABQ6INQ5</accession>